<proteinExistence type="predicted"/>
<organism evidence="1">
    <name type="scientific">Iconisemion striatum</name>
    <dbReference type="NCBI Taxonomy" id="60296"/>
    <lineage>
        <taxon>Eukaryota</taxon>
        <taxon>Metazoa</taxon>
        <taxon>Chordata</taxon>
        <taxon>Craniata</taxon>
        <taxon>Vertebrata</taxon>
        <taxon>Euteleostomi</taxon>
        <taxon>Actinopterygii</taxon>
        <taxon>Neopterygii</taxon>
        <taxon>Teleostei</taxon>
        <taxon>Neoteleostei</taxon>
        <taxon>Acanthomorphata</taxon>
        <taxon>Ovalentaria</taxon>
        <taxon>Atherinomorphae</taxon>
        <taxon>Cyprinodontiformes</taxon>
        <taxon>Nothobranchiidae</taxon>
        <taxon>Iconisemion</taxon>
    </lineage>
</organism>
<name>A0A1A7XZR9_9TELE</name>
<dbReference type="EMBL" id="HADX01001425">
    <property type="protein sequence ID" value="SBP23657.1"/>
    <property type="molecule type" value="Transcribed_RNA"/>
</dbReference>
<reference evidence="1" key="2">
    <citation type="submission" date="2016-06" db="EMBL/GenBank/DDBJ databases">
        <title>The genome of a short-lived fish provides insights into sex chromosome evolution and the genetic control of aging.</title>
        <authorList>
            <person name="Reichwald K."/>
            <person name="Felder M."/>
            <person name="Petzold A."/>
            <person name="Koch P."/>
            <person name="Groth M."/>
            <person name="Platzer M."/>
        </authorList>
    </citation>
    <scope>NUCLEOTIDE SEQUENCE</scope>
    <source>
        <tissue evidence="1">Brain</tissue>
    </source>
</reference>
<protein>
    <submittedName>
        <fullName evidence="1">Si:dkey-56d12.4</fullName>
    </submittedName>
</protein>
<dbReference type="AlphaFoldDB" id="A0A1A7XZR9"/>
<sequence>DLLQVNDEILADGGFTIRGELALRGATLRILTYQRKTAAVCTGSRNITAFVPR</sequence>
<feature type="non-terminal residue" evidence="1">
    <location>
        <position position="53"/>
    </location>
</feature>
<gene>
    <name evidence="1" type="primary">SI:DKEY-56D12.4</name>
</gene>
<feature type="non-terminal residue" evidence="1">
    <location>
        <position position="1"/>
    </location>
</feature>
<accession>A0A1A7XZR9</accession>
<evidence type="ECO:0000313" key="1">
    <source>
        <dbReference type="EMBL" id="SBP23657.1"/>
    </source>
</evidence>
<reference evidence="1" key="1">
    <citation type="submission" date="2016-05" db="EMBL/GenBank/DDBJ databases">
        <authorList>
            <person name="Lavstsen T."/>
            <person name="Jespersen J.S."/>
        </authorList>
    </citation>
    <scope>NUCLEOTIDE SEQUENCE</scope>
    <source>
        <tissue evidence="1">Brain</tissue>
    </source>
</reference>